<gene>
    <name evidence="1" type="ORF">KI809_15705</name>
</gene>
<dbReference type="EMBL" id="JAHCVJ010000006">
    <property type="protein sequence ID" value="MBT0665755.1"/>
    <property type="molecule type" value="Genomic_DNA"/>
</dbReference>
<organism evidence="1 2">
    <name type="scientific">Geoanaerobacter pelophilus</name>
    <dbReference type="NCBI Taxonomy" id="60036"/>
    <lineage>
        <taxon>Bacteria</taxon>
        <taxon>Pseudomonadati</taxon>
        <taxon>Thermodesulfobacteriota</taxon>
        <taxon>Desulfuromonadia</taxon>
        <taxon>Geobacterales</taxon>
        <taxon>Geobacteraceae</taxon>
        <taxon>Geoanaerobacter</taxon>
    </lineage>
</organism>
<dbReference type="Pfam" id="PF06074">
    <property type="entry name" value="Portal_Mu"/>
    <property type="match status" value="1"/>
</dbReference>
<name>A0AAW4LAZ2_9BACT</name>
<dbReference type="Proteomes" id="UP000811899">
    <property type="component" value="Unassembled WGS sequence"/>
</dbReference>
<dbReference type="AlphaFoldDB" id="A0AAW4LAZ2"/>
<sequence>MPRNGIYLPDGSILKFSESKSPQEIATRSKSLDGFAFGNMYLPNPDPVLKKQGKDIEVYTDLITDDRVGGSMINRINATLALDWEIDRGKSTKSRKAKFIQEVFSKLPLNTIFEQLIRNSRGFGYGPAETLWHRRSDNLNAPHAVLFKPQRWFVFSPENELRFLTKSNMLSGEELPLRRFLCPTNESSYDNPYGLGLNSRCFWPVVFKRGGWRFRIKFAEKYGAVWPVGKLPRSATQTQIDDFLGILEDMVNDGVAVIPDDGSVDFLESGSKGSTSDMYHAIIADVDSAISTVWLGHAGAGQSTSGELGGKDVAAEVRKDLRDSDKTLVEQAMNQLIDWICEENWGTSTDAPRFCLWEEEDVDLDQAKRDTELSTSLEKSGLKLSRGYYLRTYNLEEGDIEVAKKSTEPPIAPRPEFSEAGSFPDQAAVDALAHMITPETMQGQMQAVLSPVIKGLLESGNPDDAMASLLAAFPEMDTTALEKMLANLMFLAGLIGRLSANNEA</sequence>
<evidence type="ECO:0000313" key="1">
    <source>
        <dbReference type="EMBL" id="MBT0665755.1"/>
    </source>
</evidence>
<keyword evidence="2" id="KW-1185">Reference proteome</keyword>
<dbReference type="RefSeq" id="WP_214172518.1">
    <property type="nucleotide sequence ID" value="NZ_JAHCVJ010000006.1"/>
</dbReference>
<accession>A0AAW4LAZ2</accession>
<dbReference type="InterPro" id="IPR009279">
    <property type="entry name" value="Portal_Mu"/>
</dbReference>
<evidence type="ECO:0000313" key="2">
    <source>
        <dbReference type="Proteomes" id="UP000811899"/>
    </source>
</evidence>
<protein>
    <submittedName>
        <fullName evidence="1">DUF935 family protein</fullName>
    </submittedName>
</protein>
<reference evidence="1 2" key="1">
    <citation type="submission" date="2021-05" db="EMBL/GenBank/DDBJ databases">
        <title>The draft genome of Geobacter pelophilus DSM 12255.</title>
        <authorList>
            <person name="Xu Z."/>
            <person name="Masuda Y."/>
            <person name="Itoh H."/>
            <person name="Senoo K."/>
        </authorList>
    </citation>
    <scope>NUCLEOTIDE SEQUENCE [LARGE SCALE GENOMIC DNA]</scope>
    <source>
        <strain evidence="1 2">DSM 12255</strain>
    </source>
</reference>
<comment type="caution">
    <text evidence="1">The sequence shown here is derived from an EMBL/GenBank/DDBJ whole genome shotgun (WGS) entry which is preliminary data.</text>
</comment>
<proteinExistence type="predicted"/>